<sequence>APGIPARISEARRSEEKTSPKHDPGHSDGDKLRDGKVISQTIPEANPPGDSVRTQDERSKSTFNQHSFSTEKTVTPTPHVSSPATFTSTELGTTPSAISSQSGPTTNIDGVQTDSNNQLQKTPIVAQNIQGLAKDKVDVIETSVETVSGSTSPRGEEAHYEESRSEETSDRVTSDQTRDAVVDRGNTDSTGSQIKVTNSEGLGVRDESYGITTNESIQHTNGYDVDNTIVEVTDSELTSGNAKELGMFSGIFDVMIKNKENVINTSIPMGIVLLLSLLFKVIQNLLHQINYSCYFIYI</sequence>
<feature type="region of interest" description="Disordered" evidence="1">
    <location>
        <begin position="144"/>
        <end position="194"/>
    </location>
</feature>
<feature type="compositionally biased region" description="Polar residues" evidence="1">
    <location>
        <begin position="61"/>
        <end position="116"/>
    </location>
</feature>
<accession>A5KDH1</accession>
<reference evidence="2 3" key="1">
    <citation type="journal article" date="2008" name="Nature">
        <title>Comparative genomics of the neglected human malaria parasite Plasmodium vivax.</title>
        <authorList>
            <person name="Carlton J.M."/>
            <person name="Adams J.H."/>
            <person name="Silva J.C."/>
            <person name="Bidwell S.L."/>
            <person name="Lorenzi H."/>
            <person name="Caler E."/>
            <person name="Crabtree J."/>
            <person name="Angiuoli S.V."/>
            <person name="Merino E.F."/>
            <person name="Amedeo P."/>
            <person name="Cheng Q."/>
            <person name="Coulson R.M."/>
            <person name="Crabb B.S."/>
            <person name="Del Portillo H.A."/>
            <person name="Essien K."/>
            <person name="Feldblyum T.V."/>
            <person name="Fernandez-Becerra C."/>
            <person name="Gilson P.R."/>
            <person name="Gueye A.H."/>
            <person name="Guo X."/>
            <person name="Kang'a S."/>
            <person name="Kooij T.W."/>
            <person name="Korsinczky M."/>
            <person name="Meyer E.V."/>
            <person name="Nene V."/>
            <person name="Paulsen I."/>
            <person name="White O."/>
            <person name="Ralph S.A."/>
            <person name="Ren Q."/>
            <person name="Sargeant T.J."/>
            <person name="Salzberg S.L."/>
            <person name="Stoeckert C.J."/>
            <person name="Sullivan S.A."/>
            <person name="Yamamoto M.M."/>
            <person name="Hoffman S.L."/>
            <person name="Wortman J.R."/>
            <person name="Gardner M.J."/>
            <person name="Galinski M.R."/>
            <person name="Barnwell J.W."/>
            <person name="Fraser-Liggett C.M."/>
        </authorList>
    </citation>
    <scope>NUCLEOTIDE SEQUENCE [LARGE SCALE GENOMIC DNA]</scope>
    <source>
        <strain evidence="2 3">Salvador I</strain>
    </source>
</reference>
<name>A5KDH1_PLAVS</name>
<evidence type="ECO:0008006" key="4">
    <source>
        <dbReference type="Google" id="ProtNLM"/>
    </source>
</evidence>
<dbReference type="EMBL" id="AAKM01000877">
    <property type="protein sequence ID" value="EDL42598.1"/>
    <property type="molecule type" value="Genomic_DNA"/>
</dbReference>
<evidence type="ECO:0000313" key="3">
    <source>
        <dbReference type="Proteomes" id="UP000008333"/>
    </source>
</evidence>
<protein>
    <recommendedName>
        <fullName evidence="4">VIR protein</fullName>
    </recommendedName>
</protein>
<proteinExistence type="predicted"/>
<organism evidence="2 3">
    <name type="scientific">Plasmodium vivax (strain Salvador I)</name>
    <dbReference type="NCBI Taxonomy" id="126793"/>
    <lineage>
        <taxon>Eukaryota</taxon>
        <taxon>Sar</taxon>
        <taxon>Alveolata</taxon>
        <taxon>Apicomplexa</taxon>
        <taxon>Aconoidasida</taxon>
        <taxon>Haemosporida</taxon>
        <taxon>Plasmodiidae</taxon>
        <taxon>Plasmodium</taxon>
        <taxon>Plasmodium (Plasmodium)</taxon>
    </lineage>
</organism>
<dbReference type="InParanoid" id="A5KDH1"/>
<feature type="compositionally biased region" description="Basic and acidic residues" evidence="1">
    <location>
        <begin position="9"/>
        <end position="36"/>
    </location>
</feature>
<evidence type="ECO:0000313" key="2">
    <source>
        <dbReference type="EMBL" id="EDL42598.1"/>
    </source>
</evidence>
<dbReference type="AlphaFoldDB" id="A5KDH1"/>
<comment type="caution">
    <text evidence="2">The sequence shown here is derived from an EMBL/GenBank/DDBJ whole genome shotgun (WGS) entry which is preliminary data.</text>
</comment>
<dbReference type="VEuPathDB" id="PlasmoDB:PVX_035690"/>
<evidence type="ECO:0000256" key="1">
    <source>
        <dbReference type="SAM" id="MobiDB-lite"/>
    </source>
</evidence>
<keyword evidence="3" id="KW-1185">Reference proteome</keyword>
<feature type="region of interest" description="Disordered" evidence="1">
    <location>
        <begin position="1"/>
        <end position="116"/>
    </location>
</feature>
<dbReference type="GeneID" id="5471608"/>
<feature type="non-terminal residue" evidence="2">
    <location>
        <position position="1"/>
    </location>
</feature>
<dbReference type="RefSeq" id="XP_001612391.1">
    <property type="nucleotide sequence ID" value="XM_001612341.1"/>
</dbReference>
<dbReference type="Proteomes" id="UP000008333">
    <property type="component" value="Unassembled WGS sequence"/>
</dbReference>
<dbReference type="KEGG" id="pvx:PVX_035690"/>
<feature type="compositionally biased region" description="Basic and acidic residues" evidence="1">
    <location>
        <begin position="154"/>
        <end position="186"/>
    </location>
</feature>
<gene>
    <name evidence="2" type="ORF">PVX_035690</name>
</gene>